<evidence type="ECO:0000313" key="1">
    <source>
        <dbReference type="EMBL" id="KAJ3481009.1"/>
    </source>
</evidence>
<evidence type="ECO:0000313" key="2">
    <source>
        <dbReference type="Proteomes" id="UP001148737"/>
    </source>
</evidence>
<protein>
    <submittedName>
        <fullName evidence="1">Uncharacterized protein</fullName>
    </submittedName>
</protein>
<name>A0ACC1QKG8_9HYPO</name>
<dbReference type="Proteomes" id="UP001148737">
    <property type="component" value="Unassembled WGS sequence"/>
</dbReference>
<sequence length="413" mass="45350">MEASSPNPLISSQKSSQLHAVLHPLVLLTISDYITRHTLRQQSVPIIGALLGQQNGREITIEHAFECHLVDAPNEEGSYLLDNVKFTARLEQMTTVHKDRQLDFVGWYTLLPAGGPTPTVLPIHNQILQGWNESAILLGFQPQEILNHSVGGKLPLTIYESNYEADESKADHDGEDKKMDDGEPPLKLKFREVPYSVETDETEMISMNYIASGGGNAAAVASKDAQPARSVESNGKGKRRLVESERESSADILQDEESTVTLTREEEETLAALTAKSNAVKMLQSRIQLLTAYLDNIPASFGSKESADDVSMDTDASTMAPSLTVLREIKALTGRLGLVIPSDDESFNKEMVSEKNDVDTINLLSTLMQSISQARDVGKKFGVVDTYRTSQQRRAEYPGTPTYSLPGASELLM</sequence>
<keyword evidence="2" id="KW-1185">Reference proteome</keyword>
<comment type="caution">
    <text evidence="1">The sequence shown here is derived from an EMBL/GenBank/DDBJ whole genome shotgun (WGS) entry which is preliminary data.</text>
</comment>
<organism evidence="1 2">
    <name type="scientific">Lecanicillium saksenae</name>
    <dbReference type="NCBI Taxonomy" id="468837"/>
    <lineage>
        <taxon>Eukaryota</taxon>
        <taxon>Fungi</taxon>
        <taxon>Dikarya</taxon>
        <taxon>Ascomycota</taxon>
        <taxon>Pezizomycotina</taxon>
        <taxon>Sordariomycetes</taxon>
        <taxon>Hypocreomycetidae</taxon>
        <taxon>Hypocreales</taxon>
        <taxon>Cordycipitaceae</taxon>
        <taxon>Lecanicillium</taxon>
    </lineage>
</organism>
<reference evidence="1" key="1">
    <citation type="submission" date="2022-07" db="EMBL/GenBank/DDBJ databases">
        <title>Genome Sequence of Lecanicillium saksenae.</title>
        <authorList>
            <person name="Buettner E."/>
        </authorList>
    </citation>
    <scope>NUCLEOTIDE SEQUENCE</scope>
    <source>
        <strain evidence="1">VT-O1</strain>
    </source>
</reference>
<dbReference type="EMBL" id="JANAKD010001298">
    <property type="protein sequence ID" value="KAJ3481009.1"/>
    <property type="molecule type" value="Genomic_DNA"/>
</dbReference>
<proteinExistence type="predicted"/>
<gene>
    <name evidence="1" type="ORF">NLG97_g7925</name>
</gene>
<accession>A0ACC1QKG8</accession>